<feature type="compositionally biased region" description="Acidic residues" evidence="4">
    <location>
        <begin position="689"/>
        <end position="742"/>
    </location>
</feature>
<accession>A0A7H9I0C9</accession>
<feature type="region of interest" description="Disordered" evidence="4">
    <location>
        <begin position="686"/>
        <end position="748"/>
    </location>
</feature>
<reference evidence="5 6" key="1">
    <citation type="submission" date="2020-06" db="EMBL/GenBank/DDBJ databases">
        <title>The yeast mating-type switching endonuclease HO is a domesticated member of an unorthodox homing genetic element family.</title>
        <authorList>
            <person name="Coughlan A.Y."/>
            <person name="Lombardi L."/>
            <person name="Braun-Galleani S."/>
            <person name="Martos A.R."/>
            <person name="Galeote V."/>
            <person name="Bigey F."/>
            <person name="Dequin S."/>
            <person name="Byrne K.P."/>
            <person name="Wolfe K.H."/>
        </authorList>
    </citation>
    <scope>NUCLEOTIDE SEQUENCE [LARGE SCALE GENOMIC DNA]</scope>
    <source>
        <strain evidence="5 6">CBS2947</strain>
    </source>
</reference>
<dbReference type="SUPFAM" id="SSF48371">
    <property type="entry name" value="ARM repeat"/>
    <property type="match status" value="1"/>
</dbReference>
<dbReference type="EMBL" id="CP059273">
    <property type="protein sequence ID" value="QLQ82222.1"/>
    <property type="molecule type" value="Genomic_DNA"/>
</dbReference>
<keyword evidence="3" id="KW-0539">Nucleus</keyword>
<comment type="subcellular location">
    <subcellularLocation>
        <location evidence="1">Nucleus</location>
    </subcellularLocation>
</comment>
<dbReference type="Proteomes" id="UP000510647">
    <property type="component" value="Chromosome 7"/>
</dbReference>
<dbReference type="OrthoDB" id="342531at2759"/>
<feature type="region of interest" description="Disordered" evidence="4">
    <location>
        <begin position="770"/>
        <end position="799"/>
    </location>
</feature>
<name>A0A7H9I0C9_9SACH</name>
<dbReference type="InterPro" id="IPR016024">
    <property type="entry name" value="ARM-type_fold"/>
</dbReference>
<dbReference type="GO" id="GO:0006355">
    <property type="term" value="P:regulation of DNA-templated transcription"/>
    <property type="evidence" value="ECO:0007669"/>
    <property type="project" value="InterPro"/>
</dbReference>
<dbReference type="GO" id="GO:0000182">
    <property type="term" value="F:rDNA binding"/>
    <property type="evidence" value="ECO:0007669"/>
    <property type="project" value="TreeGrafter"/>
</dbReference>
<feature type="compositionally biased region" description="Acidic residues" evidence="4">
    <location>
        <begin position="777"/>
        <end position="799"/>
    </location>
</feature>
<evidence type="ECO:0000313" key="5">
    <source>
        <dbReference type="EMBL" id="QLQ82222.1"/>
    </source>
</evidence>
<dbReference type="PANTHER" id="PTHR13213">
    <property type="entry name" value="MYB-BINDING PROTEIN 1A FAMILY MEMBER"/>
    <property type="match status" value="1"/>
</dbReference>
<evidence type="ECO:0000256" key="3">
    <source>
        <dbReference type="ARBA" id="ARBA00023242"/>
    </source>
</evidence>
<evidence type="ECO:0000256" key="4">
    <source>
        <dbReference type="SAM" id="MobiDB-lite"/>
    </source>
</evidence>
<evidence type="ECO:0008006" key="7">
    <source>
        <dbReference type="Google" id="ProtNLM"/>
    </source>
</evidence>
<protein>
    <recommendedName>
        <fullName evidence="7">DNA polymerase V</fullName>
    </recommendedName>
</protein>
<dbReference type="Pfam" id="PF04931">
    <property type="entry name" value="DNA_pol_phi"/>
    <property type="match status" value="1"/>
</dbReference>
<organism evidence="5 6">
    <name type="scientific">Torulaspora globosa</name>
    <dbReference type="NCBI Taxonomy" id="48254"/>
    <lineage>
        <taxon>Eukaryota</taxon>
        <taxon>Fungi</taxon>
        <taxon>Dikarya</taxon>
        <taxon>Ascomycota</taxon>
        <taxon>Saccharomycotina</taxon>
        <taxon>Saccharomycetes</taxon>
        <taxon>Saccharomycetales</taxon>
        <taxon>Saccharomycetaceae</taxon>
        <taxon>Torulaspora</taxon>
    </lineage>
</organism>
<evidence type="ECO:0000256" key="2">
    <source>
        <dbReference type="ARBA" id="ARBA00006809"/>
    </source>
</evidence>
<gene>
    <name evidence="5" type="ORF">HG537_0G04770</name>
</gene>
<dbReference type="PANTHER" id="PTHR13213:SF2">
    <property type="entry name" value="MYB-BINDING PROTEIN 1A"/>
    <property type="match status" value="1"/>
</dbReference>
<evidence type="ECO:0000313" key="6">
    <source>
        <dbReference type="Proteomes" id="UP000510647"/>
    </source>
</evidence>
<proteinExistence type="inferred from homology"/>
<dbReference type="InterPro" id="IPR007015">
    <property type="entry name" value="DNA_pol_V/MYBBP1A"/>
</dbReference>
<sequence length="1016" mass="114127">MVSGRVNRDWFYKLASDVPDERVGAAVGLIEELSALRLPDDADEWSYVLRRLINGLASSRNSARLGFSLCLAEVINVALNMEGDVPAELASMDDLLDLVSDMLSLGGDSKKPAKGKDERGLLFGKMFGLQAFLSDTVFSKIFISEDGKMTAFAFRFMEKLCQLAVVRTWLREPCLFTLFQAVQKLLPYVDIHVAERILKLLDQYQLTLTNEGIAIYILLNHSGSADLSSALAQVTLSSKSWKSNDPLARGNLPLLSKVLCNSSAADGEDSIKAANWAPRLHFVWDIILPVVTQEPSSTNANDKPKNKKRKKEKSHIIQFPEFWQAAVDETIFNEKASNERKFLGFIIFEKALPLVPSDWVSCCFSQNFLRTLINHSSDSRRFLYKISRKTLDSIVDICQKDTSHKLVPCVTALLFGPNGSINFDKLTKTKTVSKLLALDQLDEATLSEIFESLSNYLMKSSSSAEKSQVQFALDTLLHVVRNHRAQLTHDMVVESLLRPVVTLAFFFQGDETINTLANERLQSILSEVMQSNNQSHSYQYYALQVIIDAESSGKQLTTKMDQSLNEIKESALKVLSNVSTDLGNAQLRGIEMLLSMSLLQLYSGEGDAVQIVEELCSFYENRDENASSLVGMAEILLSLLAQRKALLKKSSLHVWQQFIEDIGEEELKVLLDVLSARENKKGFSQLFEGADEYEEMDDNLPEEKEVDDENSEEEDEEDESSVDDDESSASGDDEQKEDAEQNDIDKIDRETTSALAKALNLPENIVNEKGEVKFDQLGDDEDQEFDADEDGDDDEESMDDEKMMELDGQLSEIFKRRKQALSNISTGNQRKIEAQESRESVVAFKQRIVDMLEIYVKHVEKSALKESNLEAENLACPPCLLLIQPMTKCIQQTTDKALANRIAKLLKSKLFKIKISYFSHIGDQDILFEMLKSIHDQLLQPKPGLHQDTYYSVGSSASLFLSKIIMENSDGNTDDSLSRIIDLYAATMKKWASSGKFGPSLFMDLPNWLLTRKQTC</sequence>
<dbReference type="AlphaFoldDB" id="A0A7H9I0C9"/>
<evidence type="ECO:0000256" key="1">
    <source>
        <dbReference type="ARBA" id="ARBA00004123"/>
    </source>
</evidence>
<comment type="similarity">
    <text evidence="2">Belongs to the MYBBP1A family.</text>
</comment>
<keyword evidence="6" id="KW-1185">Reference proteome</keyword>
<dbReference type="GO" id="GO:0005730">
    <property type="term" value="C:nucleolus"/>
    <property type="evidence" value="ECO:0007669"/>
    <property type="project" value="InterPro"/>
</dbReference>